<dbReference type="NCBIfam" id="TIGR02234">
    <property type="entry name" value="trp_oprn_chp"/>
    <property type="match status" value="1"/>
</dbReference>
<gene>
    <name evidence="3" type="ORF">KDL01_23190</name>
</gene>
<dbReference type="Pfam" id="PF09534">
    <property type="entry name" value="Trp_oprn_chp"/>
    <property type="match status" value="1"/>
</dbReference>
<reference evidence="3" key="1">
    <citation type="submission" date="2021-04" db="EMBL/GenBank/DDBJ databases">
        <title>Genome based classification of Actinospica acidithermotolerans sp. nov., an actinobacterium isolated from an Indonesian hot spring.</title>
        <authorList>
            <person name="Kusuma A.B."/>
            <person name="Putra K.E."/>
            <person name="Nafisah S."/>
            <person name="Loh J."/>
            <person name="Nouioui I."/>
            <person name="Goodfellow M."/>
        </authorList>
    </citation>
    <scope>NUCLEOTIDE SEQUENCE</scope>
    <source>
        <strain evidence="3">CSCA 57</strain>
    </source>
</reference>
<dbReference type="Proteomes" id="UP000675781">
    <property type="component" value="Unassembled WGS sequence"/>
</dbReference>
<dbReference type="InterPro" id="IPR019051">
    <property type="entry name" value="Trp_biosyn_TM_oprn/chp"/>
</dbReference>
<evidence type="ECO:0000256" key="1">
    <source>
        <dbReference type="SAM" id="MobiDB-lite"/>
    </source>
</evidence>
<evidence type="ECO:0000256" key="2">
    <source>
        <dbReference type="SAM" id="Phobius"/>
    </source>
</evidence>
<feature type="transmembrane region" description="Helical" evidence="2">
    <location>
        <begin position="88"/>
        <end position="108"/>
    </location>
</feature>
<feature type="compositionally biased region" description="Low complexity" evidence="1">
    <location>
        <begin position="1"/>
        <end position="28"/>
    </location>
</feature>
<name>A0A941ISB6_9ACTN</name>
<accession>A0A941ISB6</accession>
<evidence type="ECO:0000313" key="3">
    <source>
        <dbReference type="EMBL" id="MBR7836202.1"/>
    </source>
</evidence>
<feature type="transmembrane region" description="Helical" evidence="2">
    <location>
        <begin position="46"/>
        <end position="68"/>
    </location>
</feature>
<dbReference type="RefSeq" id="WP_212530684.1">
    <property type="nucleotide sequence ID" value="NZ_JAGSOG010000130.1"/>
</dbReference>
<evidence type="ECO:0000313" key="4">
    <source>
        <dbReference type="Proteomes" id="UP000675781"/>
    </source>
</evidence>
<dbReference type="AlphaFoldDB" id="A0A941ISB6"/>
<keyword evidence="2" id="KW-1133">Transmembrane helix</keyword>
<feature type="transmembrane region" description="Helical" evidence="2">
    <location>
        <begin position="115"/>
        <end position="132"/>
    </location>
</feature>
<feature type="transmembrane region" description="Helical" evidence="2">
    <location>
        <begin position="164"/>
        <end position="185"/>
    </location>
</feature>
<dbReference type="EMBL" id="JAGSOG010000130">
    <property type="protein sequence ID" value="MBR7836202.1"/>
    <property type="molecule type" value="Genomic_DNA"/>
</dbReference>
<protein>
    <submittedName>
        <fullName evidence="3">TIGR02234 family membrane protein</fullName>
    </submittedName>
</protein>
<keyword evidence="2" id="KW-0472">Membrane</keyword>
<keyword evidence="2" id="KW-0812">Transmembrane</keyword>
<organism evidence="3 4">
    <name type="scientific">Actinospica durhamensis</name>
    <dbReference type="NCBI Taxonomy" id="1508375"/>
    <lineage>
        <taxon>Bacteria</taxon>
        <taxon>Bacillati</taxon>
        <taxon>Actinomycetota</taxon>
        <taxon>Actinomycetes</taxon>
        <taxon>Catenulisporales</taxon>
        <taxon>Actinospicaceae</taxon>
        <taxon>Actinospica</taxon>
    </lineage>
</organism>
<comment type="caution">
    <text evidence="3">The sequence shown here is derived from an EMBL/GenBank/DDBJ whole genome shotgun (WGS) entry which is preliminary data.</text>
</comment>
<proteinExistence type="predicted"/>
<keyword evidence="4" id="KW-1185">Reference proteome</keyword>
<sequence length="232" mass="23220">MASAAQSAPTGTAAPAPGTAPASEPAATVTEQARVRPARRAARAKFTAALLAAVGSGVILLTIGRGWATGEVTDPITFKVSASGSQLTGVPYALGLAGLAGSVALLAVRNVGRHLVGALLALAGAGSVYAVADRLHSLDSALRTSAGSQGLGSDAVISHVSNNVWPYLTILGGVVLCLAGLYTLVRGRGWSGLGGRYETPAVSAEAAVEAARERAVTARDIWDAQGRGNDLT</sequence>
<dbReference type="InterPro" id="IPR011746">
    <property type="entry name" value="Trp_synth-assoc_CHP"/>
</dbReference>
<feature type="region of interest" description="Disordered" evidence="1">
    <location>
        <begin position="1"/>
        <end position="31"/>
    </location>
</feature>